<dbReference type="InterPro" id="IPR002885">
    <property type="entry name" value="PPR_rpt"/>
</dbReference>
<keyword evidence="1" id="KW-0677">Repeat</keyword>
<dbReference type="GO" id="GO:0009451">
    <property type="term" value="P:RNA modification"/>
    <property type="evidence" value="ECO:0007669"/>
    <property type="project" value="InterPro"/>
</dbReference>
<dbReference type="SUPFAM" id="SSF48452">
    <property type="entry name" value="TPR-like"/>
    <property type="match status" value="1"/>
</dbReference>
<feature type="repeat" description="PPR" evidence="2">
    <location>
        <begin position="121"/>
        <end position="155"/>
    </location>
</feature>
<dbReference type="FunFam" id="1.25.40.10:FF:001093">
    <property type="entry name" value="Pentatricopeptide repeat-containing protein At2g34400"/>
    <property type="match status" value="1"/>
</dbReference>
<dbReference type="Proteomes" id="UP000775213">
    <property type="component" value="Unassembled WGS sequence"/>
</dbReference>
<dbReference type="Pfam" id="PF01535">
    <property type="entry name" value="PPR"/>
    <property type="match status" value="4"/>
</dbReference>
<dbReference type="PANTHER" id="PTHR47926">
    <property type="entry name" value="PENTATRICOPEPTIDE REPEAT-CONTAINING PROTEIN"/>
    <property type="match status" value="1"/>
</dbReference>
<comment type="caution">
    <text evidence="5">The sequence shown here is derived from an EMBL/GenBank/DDBJ whole genome shotgun (WGS) entry which is preliminary data.</text>
</comment>
<dbReference type="PANTHER" id="PTHR47926:SF480">
    <property type="entry name" value="TETRATRICOPEPTIDE REPEAT-LIKE SUPERFAMILY PROTEIN ISOFORM 1"/>
    <property type="match status" value="1"/>
</dbReference>
<dbReference type="FunFam" id="1.25.40.10:FF:000227">
    <property type="entry name" value="Pentatricopeptide repeat-containing protein At3g13880"/>
    <property type="match status" value="1"/>
</dbReference>
<dbReference type="NCBIfam" id="TIGR00756">
    <property type="entry name" value="PPR"/>
    <property type="match status" value="4"/>
</dbReference>
<dbReference type="InterPro" id="IPR046848">
    <property type="entry name" value="E_motif"/>
</dbReference>
<keyword evidence="6" id="KW-1185">Reference proteome</keyword>
<dbReference type="InterPro" id="IPR032867">
    <property type="entry name" value="DYW_dom"/>
</dbReference>
<gene>
    <name evidence="5" type="ORF">IEQ34_004070</name>
</gene>
<dbReference type="GO" id="GO:0003723">
    <property type="term" value="F:RNA binding"/>
    <property type="evidence" value="ECO:0007669"/>
    <property type="project" value="InterPro"/>
</dbReference>
<sequence length="749" mass="84164">MASLPSLSISSTAHKIETDSRKLSSSSSSVEKGLSFHRSQEGPLESSTEALQPFEPALYTPLLQRCSEIKSLSAAEALHAHVLKTGTHEDLLVSTSLVNTYMKCGASAHAHKLFNVIPQKNIVTWTALISGYARNNQADEAVRVFIQLRESGFYPTNFTLGPVFNACSSLYSMELGKQLHGYIIKYHLESDTSMGNSLCSLYSKCRRLEYAVKAFQRIPNKNVISWTTIISSCGDNGNAELGLKIFHDMLLEDALPNEFTLTSALSLCTETQSFGLGKQVHAFCVKYGCESSVPMKNSIMYFYLKSGETKEAMRLFNGMETVSLITWNAMIAGHAQLINIAKDGASAQRSGMAALNMFQMLHESGMKPDLFTFSSVLSACSDLVALEQGEQVHAQAMKTGFLSDVVVNSALVTMYNKCGCIEKAAKAFVEMSSRTLISWTSMITAYSQHGRSIEALQLFEDMRMAGVKPNKITFVGVLSACSHAGLVKEAEHYFNMMRKEYKIEPVIDHYACMVDMFVRLGQMEEAFMFVERTGFEPNEIIWSILIAGCRTHGNMDLCYYAAERLLEQRPKEIETYVLLLNMYLSAGRWQDVSKVRKMMKEEKIGSIRDRSWINIRDKIYYFRADDRSYSWSSELYVFLENLIDKARCLGYIPYKDANGSEGEEEKISSSAVHHSERLAVAFGLLNLPKEAPVRIVKNISMCRDCHSAVKYFSILTKREIVVRDSKRLHRFRDGRCCCGDFAHWLRLDG</sequence>
<evidence type="ECO:0000256" key="3">
    <source>
        <dbReference type="SAM" id="MobiDB-lite"/>
    </source>
</evidence>
<evidence type="ECO:0000313" key="6">
    <source>
        <dbReference type="Proteomes" id="UP000775213"/>
    </source>
</evidence>
<dbReference type="GO" id="GO:0008270">
    <property type="term" value="F:zinc ion binding"/>
    <property type="evidence" value="ECO:0007669"/>
    <property type="project" value="InterPro"/>
</dbReference>
<evidence type="ECO:0000259" key="4">
    <source>
        <dbReference type="Pfam" id="PF14432"/>
    </source>
</evidence>
<dbReference type="InterPro" id="IPR046960">
    <property type="entry name" value="PPR_At4g14850-like_plant"/>
</dbReference>
<dbReference type="FunFam" id="1.25.40.10:FF:000196">
    <property type="entry name" value="Pentatricopeptide repeat-containing protein At4g14850"/>
    <property type="match status" value="1"/>
</dbReference>
<dbReference type="EMBL" id="JAGFBR010000005">
    <property type="protein sequence ID" value="KAH0466832.1"/>
    <property type="molecule type" value="Genomic_DNA"/>
</dbReference>
<protein>
    <recommendedName>
        <fullName evidence="4">DYW domain-containing protein</fullName>
    </recommendedName>
</protein>
<feature type="region of interest" description="Disordered" evidence="3">
    <location>
        <begin position="1"/>
        <end position="47"/>
    </location>
</feature>
<dbReference type="PROSITE" id="PS51375">
    <property type="entry name" value="PPR"/>
    <property type="match status" value="3"/>
</dbReference>
<organism evidence="5 6">
    <name type="scientific">Dendrobium chrysotoxum</name>
    <name type="common">Orchid</name>
    <dbReference type="NCBI Taxonomy" id="161865"/>
    <lineage>
        <taxon>Eukaryota</taxon>
        <taxon>Viridiplantae</taxon>
        <taxon>Streptophyta</taxon>
        <taxon>Embryophyta</taxon>
        <taxon>Tracheophyta</taxon>
        <taxon>Spermatophyta</taxon>
        <taxon>Magnoliopsida</taxon>
        <taxon>Liliopsida</taxon>
        <taxon>Asparagales</taxon>
        <taxon>Orchidaceae</taxon>
        <taxon>Epidendroideae</taxon>
        <taxon>Malaxideae</taxon>
        <taxon>Dendrobiinae</taxon>
        <taxon>Dendrobium</taxon>
    </lineage>
</organism>
<evidence type="ECO:0000256" key="2">
    <source>
        <dbReference type="PROSITE-ProRule" id="PRU00708"/>
    </source>
</evidence>
<dbReference type="InterPro" id="IPR011990">
    <property type="entry name" value="TPR-like_helical_dom_sf"/>
</dbReference>
<proteinExistence type="predicted"/>
<dbReference type="Gene3D" id="1.25.40.10">
    <property type="entry name" value="Tetratricopeptide repeat domain"/>
    <property type="match status" value="4"/>
</dbReference>
<feature type="compositionally biased region" description="Polar residues" evidence="3">
    <location>
        <begin position="1"/>
        <end position="13"/>
    </location>
</feature>
<feature type="repeat" description="PPR" evidence="2">
    <location>
        <begin position="222"/>
        <end position="256"/>
    </location>
</feature>
<dbReference type="Pfam" id="PF13041">
    <property type="entry name" value="PPR_2"/>
    <property type="match status" value="2"/>
</dbReference>
<dbReference type="Pfam" id="PF20431">
    <property type="entry name" value="E_motif"/>
    <property type="match status" value="1"/>
</dbReference>
<dbReference type="Pfam" id="PF14432">
    <property type="entry name" value="DYW_deaminase"/>
    <property type="match status" value="1"/>
</dbReference>
<accession>A0AAV7HG28</accession>
<reference evidence="5 6" key="1">
    <citation type="journal article" date="2021" name="Hortic Res">
        <title>Chromosome-scale assembly of the Dendrobium chrysotoxum genome enhances the understanding of orchid evolution.</title>
        <authorList>
            <person name="Zhang Y."/>
            <person name="Zhang G.Q."/>
            <person name="Zhang D."/>
            <person name="Liu X.D."/>
            <person name="Xu X.Y."/>
            <person name="Sun W.H."/>
            <person name="Yu X."/>
            <person name="Zhu X."/>
            <person name="Wang Z.W."/>
            <person name="Zhao X."/>
            <person name="Zhong W.Y."/>
            <person name="Chen H."/>
            <person name="Yin W.L."/>
            <person name="Huang T."/>
            <person name="Niu S.C."/>
            <person name="Liu Z.J."/>
        </authorList>
    </citation>
    <scope>NUCLEOTIDE SEQUENCE [LARGE SCALE GENOMIC DNA]</scope>
    <source>
        <strain evidence="5">Lindl</strain>
    </source>
</reference>
<feature type="domain" description="DYW" evidence="4">
    <location>
        <begin position="663"/>
        <end position="741"/>
    </location>
</feature>
<name>A0AAV7HG28_DENCH</name>
<feature type="repeat" description="PPR" evidence="2">
    <location>
        <begin position="435"/>
        <end position="469"/>
    </location>
</feature>
<evidence type="ECO:0000313" key="5">
    <source>
        <dbReference type="EMBL" id="KAH0466832.1"/>
    </source>
</evidence>
<dbReference type="AlphaFoldDB" id="A0AAV7HG28"/>
<evidence type="ECO:0000256" key="1">
    <source>
        <dbReference type="ARBA" id="ARBA00022737"/>
    </source>
</evidence>